<dbReference type="CDD" id="cd07380">
    <property type="entry name" value="MPP_CWF19_N"/>
    <property type="match status" value="1"/>
</dbReference>
<feature type="domain" description="Cwf19-like protein C-terminal" evidence="2">
    <location>
        <begin position="480"/>
        <end position="542"/>
    </location>
</feature>
<keyword evidence="5" id="KW-1185">Reference proteome</keyword>
<protein>
    <submittedName>
        <fullName evidence="4">CWF19-like protein mug161</fullName>
    </submittedName>
</protein>
<name>A0A420HLT8_9PEZI</name>
<feature type="compositionally biased region" description="Polar residues" evidence="1">
    <location>
        <begin position="253"/>
        <end position="263"/>
    </location>
</feature>
<evidence type="ECO:0000259" key="2">
    <source>
        <dbReference type="Pfam" id="PF04676"/>
    </source>
</evidence>
<dbReference type="SUPFAM" id="SSF54197">
    <property type="entry name" value="HIT-like"/>
    <property type="match status" value="1"/>
</dbReference>
<organism evidence="4 5">
    <name type="scientific">Golovinomyces cichoracearum</name>
    <dbReference type="NCBI Taxonomy" id="62708"/>
    <lineage>
        <taxon>Eukaryota</taxon>
        <taxon>Fungi</taxon>
        <taxon>Dikarya</taxon>
        <taxon>Ascomycota</taxon>
        <taxon>Pezizomycotina</taxon>
        <taxon>Leotiomycetes</taxon>
        <taxon>Erysiphales</taxon>
        <taxon>Erysiphaceae</taxon>
        <taxon>Golovinomyces</taxon>
    </lineage>
</organism>
<dbReference type="Pfam" id="PF04677">
    <property type="entry name" value="CwfJ_C_1"/>
    <property type="match status" value="1"/>
</dbReference>
<evidence type="ECO:0000256" key="1">
    <source>
        <dbReference type="SAM" id="MobiDB-lite"/>
    </source>
</evidence>
<evidence type="ECO:0000313" key="5">
    <source>
        <dbReference type="Proteomes" id="UP000283383"/>
    </source>
</evidence>
<dbReference type="InterPro" id="IPR006768">
    <property type="entry name" value="Cwf19-like_C_dom-1"/>
</dbReference>
<dbReference type="EMBL" id="MCBQ01018250">
    <property type="protein sequence ID" value="RKF58395.1"/>
    <property type="molecule type" value="Genomic_DNA"/>
</dbReference>
<feature type="domain" description="Cwf19-like C-terminal" evidence="3">
    <location>
        <begin position="299"/>
        <end position="430"/>
    </location>
</feature>
<dbReference type="GO" id="GO:0000398">
    <property type="term" value="P:mRNA splicing, via spliceosome"/>
    <property type="evidence" value="ECO:0007669"/>
    <property type="project" value="TreeGrafter"/>
</dbReference>
<proteinExistence type="predicted"/>
<dbReference type="SUPFAM" id="SSF56300">
    <property type="entry name" value="Metallo-dependent phosphatases"/>
    <property type="match status" value="1"/>
</dbReference>
<dbReference type="Pfam" id="PF04676">
    <property type="entry name" value="CwfJ_C_2"/>
    <property type="match status" value="1"/>
</dbReference>
<dbReference type="InterPro" id="IPR036265">
    <property type="entry name" value="HIT-like_sf"/>
</dbReference>
<dbReference type="PANTHER" id="PTHR12072:SF4">
    <property type="entry name" value="CWF19-LIKE PROTEIN 1"/>
    <property type="match status" value="1"/>
</dbReference>
<dbReference type="PANTHER" id="PTHR12072">
    <property type="entry name" value="CWF19, CELL CYCLE CONTROL PROTEIN"/>
    <property type="match status" value="1"/>
</dbReference>
<dbReference type="GO" id="GO:0061632">
    <property type="term" value="F:RNA lariat debranching enzyme activator activity"/>
    <property type="evidence" value="ECO:0007669"/>
    <property type="project" value="TreeGrafter"/>
</dbReference>
<evidence type="ECO:0000259" key="3">
    <source>
        <dbReference type="Pfam" id="PF04677"/>
    </source>
</evidence>
<dbReference type="Proteomes" id="UP000283383">
    <property type="component" value="Unassembled WGS sequence"/>
</dbReference>
<accession>A0A420HLT8</accession>
<feature type="compositionally biased region" description="Basic and acidic residues" evidence="1">
    <location>
        <begin position="268"/>
        <end position="282"/>
    </location>
</feature>
<gene>
    <name evidence="4" type="ORF">GcM3_182009</name>
</gene>
<reference evidence="4 5" key="1">
    <citation type="journal article" date="2018" name="BMC Genomics">
        <title>Comparative genome analyses reveal sequence features reflecting distinct modes of host-adaptation between dicot and monocot powdery mildew.</title>
        <authorList>
            <person name="Wu Y."/>
            <person name="Ma X."/>
            <person name="Pan Z."/>
            <person name="Kale S.D."/>
            <person name="Song Y."/>
            <person name="King H."/>
            <person name="Zhang Q."/>
            <person name="Presley C."/>
            <person name="Deng X."/>
            <person name="Wei C.I."/>
            <person name="Xiao S."/>
        </authorList>
    </citation>
    <scope>NUCLEOTIDE SEQUENCE [LARGE SCALE GENOMIC DNA]</scope>
    <source>
        <strain evidence="4">UMSG3</strain>
    </source>
</reference>
<evidence type="ECO:0000313" key="4">
    <source>
        <dbReference type="EMBL" id="RKF58395.1"/>
    </source>
</evidence>
<dbReference type="GO" id="GO:0071014">
    <property type="term" value="C:post-mRNA release spliceosomal complex"/>
    <property type="evidence" value="ECO:0007669"/>
    <property type="project" value="TreeGrafter"/>
</dbReference>
<feature type="region of interest" description="Disordered" evidence="1">
    <location>
        <begin position="253"/>
        <end position="290"/>
    </location>
</feature>
<dbReference type="InterPro" id="IPR006767">
    <property type="entry name" value="Cwf19-like_C_dom-2"/>
</dbReference>
<sequence length="543" mass="61565">MSCKVIVIGDVNGQYHSLFDKLAVLHAKNDFSFALIVGNLFSEDQSCVNDLIAGKISIPIPTYFTVGNIPLPQQAIDRIKENEEIIPNLHFLGKRSTTKTSEGVRIVTLGGTLNDNTFHDASNEWYLPFHKSSDAKLLNGANRADILLTNLWPASIMNGSKINLADGLSYPRGHEHISSLCANLKPRYHFSLSPDFYLEREPFYHHWNDDSMEISPVTRFISLPTYGVPKQKFLYAFTLPLILNNLTSLPPGTTASPLNPCQRSNKRQATDPDSFSRNDGYTRKRKTNTRAIGWKGKQNIPLRPDECFFCLSNPKLESHLIAAIGEDSYLTIAKGPLTTTINNTKHGIDFPAHILIISLTHSPTIASITEEENARERTFAEMNKFREALQNMIAKMSGNRLGAVTYDISKRNGIHTHWQFIPVPEEMSRQGLVEAAFRVEAENLSYPDFEVRDPSFNLLESNFFRAWIWTPPSKEKHTGSTKCITMSFEDDYRFSLQYGRTVLAKLLGLEERIQWRDCAQSEEEEIKDNDKFKLAFKGFDFTD</sequence>
<dbReference type="InterPro" id="IPR029052">
    <property type="entry name" value="Metallo-depent_PP-like"/>
</dbReference>
<dbReference type="STRING" id="62708.A0A420HLT8"/>
<dbReference type="AlphaFoldDB" id="A0A420HLT8"/>
<comment type="caution">
    <text evidence="4">The sequence shown here is derived from an EMBL/GenBank/DDBJ whole genome shotgun (WGS) entry which is preliminary data.</text>
</comment>
<dbReference type="InterPro" id="IPR040194">
    <property type="entry name" value="Cwf19-like"/>
</dbReference>